<dbReference type="AlphaFoldDB" id="G7Y9F7"/>
<evidence type="ECO:0000313" key="1">
    <source>
        <dbReference type="EMBL" id="GAA49592.1"/>
    </source>
</evidence>
<proteinExistence type="predicted"/>
<reference evidence="1" key="1">
    <citation type="journal article" date="2011" name="Genome Biol.">
        <title>The draft genome of the carcinogenic human liver fluke Clonorchis sinensis.</title>
        <authorList>
            <person name="Wang X."/>
            <person name="Chen W."/>
            <person name="Huang Y."/>
            <person name="Sun J."/>
            <person name="Men J."/>
            <person name="Liu H."/>
            <person name="Luo F."/>
            <person name="Guo L."/>
            <person name="Lv X."/>
            <person name="Deng C."/>
            <person name="Zhou C."/>
            <person name="Fan Y."/>
            <person name="Li X."/>
            <person name="Huang L."/>
            <person name="Hu Y."/>
            <person name="Liang C."/>
            <person name="Hu X."/>
            <person name="Xu J."/>
            <person name="Yu X."/>
        </authorList>
    </citation>
    <scope>NUCLEOTIDE SEQUENCE [LARGE SCALE GENOMIC DNA]</scope>
    <source>
        <strain evidence="1">Henan</strain>
    </source>
</reference>
<accession>G7Y9F7</accession>
<dbReference type="EMBL" id="DF142970">
    <property type="protein sequence ID" value="GAA49592.1"/>
    <property type="molecule type" value="Genomic_DNA"/>
</dbReference>
<reference key="2">
    <citation type="submission" date="2011-10" db="EMBL/GenBank/DDBJ databases">
        <title>The genome and transcriptome sequence of Clonorchis sinensis provide insights into the carcinogenic liver fluke.</title>
        <authorList>
            <person name="Wang X."/>
            <person name="Huang Y."/>
            <person name="Chen W."/>
            <person name="Liu H."/>
            <person name="Guo L."/>
            <person name="Chen Y."/>
            <person name="Luo F."/>
            <person name="Zhou W."/>
            <person name="Sun J."/>
            <person name="Mao Q."/>
            <person name="Liang P."/>
            <person name="Zhou C."/>
            <person name="Tian Y."/>
            <person name="Men J."/>
            <person name="Lv X."/>
            <person name="Huang L."/>
            <person name="Zhou J."/>
            <person name="Hu Y."/>
            <person name="Li R."/>
            <person name="Zhang F."/>
            <person name="Lei H."/>
            <person name="Li X."/>
            <person name="Hu X."/>
            <person name="Liang C."/>
            <person name="Xu J."/>
            <person name="Wu Z."/>
            <person name="Yu X."/>
        </authorList>
    </citation>
    <scope>NUCLEOTIDE SEQUENCE</scope>
    <source>
        <strain>Henan</strain>
    </source>
</reference>
<dbReference type="Proteomes" id="UP000008909">
    <property type="component" value="Unassembled WGS sequence"/>
</dbReference>
<organism evidence="1 2">
    <name type="scientific">Clonorchis sinensis</name>
    <name type="common">Chinese liver fluke</name>
    <dbReference type="NCBI Taxonomy" id="79923"/>
    <lineage>
        <taxon>Eukaryota</taxon>
        <taxon>Metazoa</taxon>
        <taxon>Spiralia</taxon>
        <taxon>Lophotrochozoa</taxon>
        <taxon>Platyhelminthes</taxon>
        <taxon>Trematoda</taxon>
        <taxon>Digenea</taxon>
        <taxon>Opisthorchiida</taxon>
        <taxon>Opisthorchiata</taxon>
        <taxon>Opisthorchiidae</taxon>
        <taxon>Clonorchis</taxon>
    </lineage>
</organism>
<protein>
    <submittedName>
        <fullName evidence="1">Formin-like protein</fullName>
    </submittedName>
</protein>
<sequence length="86" mass="9966">MENEENEIFQKNWASFIQSLDVGPEKAKGIEQLPADQKRHLLESYVCLFSKFTRITPPIGHQESQVFGISLRFAYQRTTCRSIDAF</sequence>
<name>G7Y9F7_CLOSI</name>
<gene>
    <name evidence="1" type="ORF">CLF_103266</name>
</gene>
<keyword evidence="2" id="KW-1185">Reference proteome</keyword>
<evidence type="ECO:0000313" key="2">
    <source>
        <dbReference type="Proteomes" id="UP000008909"/>
    </source>
</evidence>